<dbReference type="RefSeq" id="XP_040782277.1">
    <property type="nucleotide sequence ID" value="XM_040921183.1"/>
</dbReference>
<feature type="region of interest" description="Disordered" evidence="4">
    <location>
        <begin position="1"/>
        <end position="59"/>
    </location>
</feature>
<feature type="binding site" evidence="3">
    <location>
        <position position="170"/>
    </location>
    <ligand>
        <name>Mn(2+)</name>
        <dbReference type="ChEBI" id="CHEBI:29035"/>
        <label>1</label>
    </ligand>
</feature>
<dbReference type="NCBIfam" id="TIGR03404">
    <property type="entry name" value="bicupin_oxalic"/>
    <property type="match status" value="1"/>
</dbReference>
<keyword evidence="1 3" id="KW-0479">Metal-binding</keyword>
<protein>
    <submittedName>
        <fullName evidence="6">Bicupin, oxalate decarboxylase/oxidase</fullName>
    </submittedName>
</protein>
<feature type="compositionally biased region" description="Low complexity" evidence="4">
    <location>
        <begin position="26"/>
        <end position="37"/>
    </location>
</feature>
<proteinExistence type="predicted"/>
<evidence type="ECO:0000256" key="4">
    <source>
        <dbReference type="SAM" id="MobiDB-lite"/>
    </source>
</evidence>
<evidence type="ECO:0000313" key="7">
    <source>
        <dbReference type="Proteomes" id="UP000803844"/>
    </source>
</evidence>
<dbReference type="GeneID" id="63838312"/>
<gene>
    <name evidence="6" type="ORF">M406DRAFT_336782</name>
</gene>
<dbReference type="OrthoDB" id="10263073at2759"/>
<feature type="binding site" evidence="3">
    <location>
        <position position="360"/>
    </location>
    <ligand>
        <name>Mn(2+)</name>
        <dbReference type="ChEBI" id="CHEBI:29035"/>
        <label>2</label>
    </ligand>
</feature>
<dbReference type="GO" id="GO:0033609">
    <property type="term" value="P:oxalate metabolic process"/>
    <property type="evidence" value="ECO:0007669"/>
    <property type="project" value="InterPro"/>
</dbReference>
<keyword evidence="3" id="KW-0464">Manganese</keyword>
<dbReference type="Pfam" id="PF00190">
    <property type="entry name" value="Cupin_1"/>
    <property type="match status" value="2"/>
</dbReference>
<feature type="binding site" evidence="3">
    <location>
        <position position="172"/>
    </location>
    <ligand>
        <name>Mn(2+)</name>
        <dbReference type="ChEBI" id="CHEBI:29035"/>
        <label>1</label>
    </ligand>
</feature>
<feature type="binding site" evidence="3">
    <location>
        <position position="399"/>
    </location>
    <ligand>
        <name>Mn(2+)</name>
        <dbReference type="ChEBI" id="CHEBI:29035"/>
        <label>2</label>
    </ligand>
</feature>
<dbReference type="PANTHER" id="PTHR35848">
    <property type="entry name" value="OXALATE-BINDING PROTEIN"/>
    <property type="match status" value="1"/>
</dbReference>
<comment type="cofactor">
    <cofactor evidence="3">
        <name>Mn(2+)</name>
        <dbReference type="ChEBI" id="CHEBI:29035"/>
    </cofactor>
    <text evidence="3">Binds 2 manganese ions per subunit.</text>
</comment>
<dbReference type="InterPro" id="IPR006045">
    <property type="entry name" value="Cupin_1"/>
</dbReference>
<dbReference type="InterPro" id="IPR011051">
    <property type="entry name" value="RmlC_Cupin_sf"/>
</dbReference>
<dbReference type="InterPro" id="IPR017774">
    <property type="entry name" value="Bicupin_oxalate_deCO2ase/Oxase"/>
</dbReference>
<dbReference type="EMBL" id="MU032344">
    <property type="protein sequence ID" value="KAF3771316.1"/>
    <property type="molecule type" value="Genomic_DNA"/>
</dbReference>
<evidence type="ECO:0000256" key="3">
    <source>
        <dbReference type="PIRSR" id="PIRSR617774-2"/>
    </source>
</evidence>
<evidence type="ECO:0000256" key="2">
    <source>
        <dbReference type="PIRSR" id="PIRSR617774-1"/>
    </source>
</evidence>
<dbReference type="Gene3D" id="2.60.120.10">
    <property type="entry name" value="Jelly Rolls"/>
    <property type="match status" value="2"/>
</dbReference>
<feature type="domain" description="Cupin type-1" evidence="5">
    <location>
        <begin position="124"/>
        <end position="267"/>
    </location>
</feature>
<evidence type="ECO:0000259" key="5">
    <source>
        <dbReference type="SMART" id="SM00835"/>
    </source>
</evidence>
<name>A0A9P4YDD4_CRYP1</name>
<dbReference type="InterPro" id="IPR051610">
    <property type="entry name" value="GPI/OXD"/>
</dbReference>
<reference evidence="6" key="1">
    <citation type="journal article" date="2020" name="Phytopathology">
        <title>Genome sequence of the chestnut blight fungus Cryphonectria parasitica EP155: A fundamental resource for an archetypical invasive plant pathogen.</title>
        <authorList>
            <person name="Crouch J.A."/>
            <person name="Dawe A."/>
            <person name="Aerts A."/>
            <person name="Barry K."/>
            <person name="Churchill A.C.L."/>
            <person name="Grimwood J."/>
            <person name="Hillman B."/>
            <person name="Milgroom M.G."/>
            <person name="Pangilinan J."/>
            <person name="Smith M."/>
            <person name="Salamov A."/>
            <person name="Schmutz J."/>
            <person name="Yadav J."/>
            <person name="Grigoriev I.V."/>
            <person name="Nuss D."/>
        </authorList>
    </citation>
    <scope>NUCLEOTIDE SEQUENCE</scope>
    <source>
        <strain evidence="6">EP155</strain>
    </source>
</reference>
<organism evidence="6 7">
    <name type="scientific">Cryphonectria parasitica (strain ATCC 38755 / EP155)</name>
    <dbReference type="NCBI Taxonomy" id="660469"/>
    <lineage>
        <taxon>Eukaryota</taxon>
        <taxon>Fungi</taxon>
        <taxon>Dikarya</taxon>
        <taxon>Ascomycota</taxon>
        <taxon>Pezizomycotina</taxon>
        <taxon>Sordariomycetes</taxon>
        <taxon>Sordariomycetidae</taxon>
        <taxon>Diaporthales</taxon>
        <taxon>Cryphonectriaceae</taxon>
        <taxon>Cryphonectria-Endothia species complex</taxon>
        <taxon>Cryphonectria</taxon>
    </lineage>
</organism>
<dbReference type="AlphaFoldDB" id="A0A9P4YDD4"/>
<dbReference type="Proteomes" id="UP000803844">
    <property type="component" value="Unassembled WGS sequence"/>
</dbReference>
<feature type="binding site" evidence="3">
    <location>
        <position position="215"/>
    </location>
    <ligand>
        <name>Mn(2+)</name>
        <dbReference type="ChEBI" id="CHEBI:29035"/>
        <label>1</label>
    </ligand>
</feature>
<feature type="active site" description="Proton donor" evidence="2">
    <location>
        <position position="413"/>
    </location>
</feature>
<feature type="domain" description="Cupin type-1" evidence="5">
    <location>
        <begin position="308"/>
        <end position="449"/>
    </location>
</feature>
<dbReference type="GO" id="GO:0046872">
    <property type="term" value="F:metal ion binding"/>
    <property type="evidence" value="ECO:0007669"/>
    <property type="project" value="UniProtKB-KW"/>
</dbReference>
<evidence type="ECO:0000256" key="1">
    <source>
        <dbReference type="ARBA" id="ARBA00022723"/>
    </source>
</evidence>
<sequence>MGDYGENSGSVGGVDPPIPTVTAPTGSLYGSSDLLGGIAAEPDTSSSAESAEVANPEYVNGQGADNKLGLYLDFNSVEAPQPVRGGYGATDPGPRTYYYERINPDVYAIPGTDSGDVAQAMWPLGLSHNRQGSDVGAGWARQENIEVLPGATAMAGVDMRLGPYAYRELHWHTANEWSLVLRGCVRVSSVNTAGASFVDDVCEGDVWYFPSGVPHSIQAFDEGVEFLLVFDDGAFSEDETFLVSEMFLRTPISVLSKNFEADPSAFNDIPQDELYIFNGTPQPTTIDDTQNITSSAGSLDGTNMSQTYHWSQQEPYQVPGGSVKIIDPTTFPVASQFSAALVTVQPGAMREIHWHTTSAEWNYFLQGSARITVFQAPEAARTFDFTAGSVGYIPQAASHYVENTGDEDVIFLEVLQATKFSDVSAAQWLALTPKQVVQDHLHLPESVWDNLPKEKAYIKQGPTNMTALATAHGGVHGHGHGYSFGGCQG</sequence>
<dbReference type="InterPro" id="IPR014710">
    <property type="entry name" value="RmlC-like_jellyroll"/>
</dbReference>
<dbReference type="SMART" id="SM00835">
    <property type="entry name" value="Cupin_1"/>
    <property type="match status" value="2"/>
</dbReference>
<dbReference type="SUPFAM" id="SSF51182">
    <property type="entry name" value="RmlC-like cupins"/>
    <property type="match status" value="1"/>
</dbReference>
<keyword evidence="7" id="KW-1185">Reference proteome</keyword>
<accession>A0A9P4YDD4</accession>
<feature type="binding site" evidence="3">
    <location>
        <position position="176"/>
    </location>
    <ligand>
        <name>Mn(2+)</name>
        <dbReference type="ChEBI" id="CHEBI:29035"/>
        <label>1</label>
    </ligand>
</feature>
<dbReference type="CDD" id="cd20305">
    <property type="entry name" value="cupin_OxDC_C"/>
    <property type="match status" value="1"/>
</dbReference>
<comment type="caution">
    <text evidence="6">The sequence shown here is derived from an EMBL/GenBank/DDBJ whole genome shotgun (WGS) entry which is preliminary data.</text>
</comment>
<evidence type="ECO:0000313" key="6">
    <source>
        <dbReference type="EMBL" id="KAF3771316.1"/>
    </source>
</evidence>
<dbReference type="PANTHER" id="PTHR35848:SF9">
    <property type="entry name" value="SLL1358 PROTEIN"/>
    <property type="match status" value="1"/>
</dbReference>
<feature type="binding site" evidence="3">
    <location>
        <position position="355"/>
    </location>
    <ligand>
        <name>Mn(2+)</name>
        <dbReference type="ChEBI" id="CHEBI:29035"/>
        <label>2</label>
    </ligand>
</feature>
<feature type="binding site" evidence="3">
    <location>
        <position position="353"/>
    </location>
    <ligand>
        <name>Mn(2+)</name>
        <dbReference type="ChEBI" id="CHEBI:29035"/>
        <label>2</label>
    </ligand>
</feature>